<name>A0A543I471_9MICO</name>
<keyword evidence="3" id="KW-1003">Cell membrane</keyword>
<keyword evidence="4" id="KW-0997">Cell inner membrane</keyword>
<evidence type="ECO:0000256" key="1">
    <source>
        <dbReference type="ARBA" id="ARBA00004651"/>
    </source>
</evidence>
<evidence type="ECO:0000256" key="6">
    <source>
        <dbReference type="ARBA" id="ARBA00022692"/>
    </source>
</evidence>
<feature type="transmembrane region" description="Helical" evidence="11">
    <location>
        <begin position="92"/>
        <end position="110"/>
    </location>
</feature>
<dbReference type="OrthoDB" id="6844941at2"/>
<dbReference type="GO" id="GO:0005886">
    <property type="term" value="C:plasma membrane"/>
    <property type="evidence" value="ECO:0007669"/>
    <property type="project" value="UniProtKB-SubCell"/>
</dbReference>
<evidence type="ECO:0000256" key="7">
    <source>
        <dbReference type="ARBA" id="ARBA00022989"/>
    </source>
</evidence>
<feature type="transmembrane region" description="Helical" evidence="11">
    <location>
        <begin position="303"/>
        <end position="323"/>
    </location>
</feature>
<dbReference type="PANTHER" id="PTHR32196">
    <property type="entry name" value="ABC TRANSPORTER PERMEASE PROTEIN YPHD-RELATED-RELATED"/>
    <property type="match status" value="1"/>
</dbReference>
<evidence type="ECO:0000313" key="13">
    <source>
        <dbReference type="Proteomes" id="UP000318331"/>
    </source>
</evidence>
<dbReference type="InterPro" id="IPR001851">
    <property type="entry name" value="ABC_transp_permease"/>
</dbReference>
<comment type="function">
    <text evidence="9">Part of the binding-protein-dependent transport system for D-xylose. Probably responsible for the translocation of the substrate across the membrane.</text>
</comment>
<protein>
    <recommendedName>
        <fullName evidence="10">Xylose transport system permease protein XylH</fullName>
    </recommendedName>
</protein>
<accession>A0A543I471</accession>
<dbReference type="Pfam" id="PF02653">
    <property type="entry name" value="BPD_transp_2"/>
    <property type="match status" value="1"/>
</dbReference>
<evidence type="ECO:0000256" key="9">
    <source>
        <dbReference type="ARBA" id="ARBA00035611"/>
    </source>
</evidence>
<keyword evidence="8 11" id="KW-0472">Membrane</keyword>
<evidence type="ECO:0000313" key="12">
    <source>
        <dbReference type="EMBL" id="TQM65388.1"/>
    </source>
</evidence>
<dbReference type="EMBL" id="VFPN01000001">
    <property type="protein sequence ID" value="TQM65388.1"/>
    <property type="molecule type" value="Genomic_DNA"/>
</dbReference>
<dbReference type="GO" id="GO:0022857">
    <property type="term" value="F:transmembrane transporter activity"/>
    <property type="evidence" value="ECO:0007669"/>
    <property type="project" value="InterPro"/>
</dbReference>
<dbReference type="PANTHER" id="PTHR32196:SF32">
    <property type="entry name" value="XYLOSE TRANSPORT SYSTEM PERMEASE PROTEIN XYLH"/>
    <property type="match status" value="1"/>
</dbReference>
<evidence type="ECO:0000256" key="3">
    <source>
        <dbReference type="ARBA" id="ARBA00022475"/>
    </source>
</evidence>
<feature type="transmembrane region" description="Helical" evidence="11">
    <location>
        <begin position="116"/>
        <end position="139"/>
    </location>
</feature>
<sequence length="356" mass="36806">MTRAAPAVSETAAPLGPVAAVVPAATHPFVAVLRRPEIGALAAALMIFVLFSSITTAFLTPAGIGTWLYSSSLFGIMAVAVALLMIGGEFDLSAGAMTGTTGLLVGVLTTQWQVNIWLAMALSLAVALGLGAINGLLVVTTGLPSFIVTLGTFFILQGINLAVTKLITGSVAIQGMSAVDGFDTGKILFGSRVSLLGVEVKTSVFWWLAVTLIATWVLLRTRPGNWIFAAGGAPSSARQMGVPVARTKISLFMTTAGAAWLVGMLQLFDVSTVQATSGIGQEFVYIICAVVGGCLLTGGYGSAVGAALGALIYGMTLQGIVFAQWDNNWLKAFLGAMLLGAVLVNLYVRKRLGSRS</sequence>
<feature type="transmembrane region" description="Helical" evidence="11">
    <location>
        <begin position="40"/>
        <end position="60"/>
    </location>
</feature>
<feature type="transmembrane region" description="Helical" evidence="11">
    <location>
        <begin position="279"/>
        <end position="296"/>
    </location>
</feature>
<feature type="transmembrane region" description="Helical" evidence="11">
    <location>
        <begin position="66"/>
        <end position="85"/>
    </location>
</feature>
<dbReference type="Proteomes" id="UP000318331">
    <property type="component" value="Unassembled WGS sequence"/>
</dbReference>
<keyword evidence="7 11" id="KW-1133">Transmembrane helix</keyword>
<evidence type="ECO:0000256" key="10">
    <source>
        <dbReference type="ARBA" id="ARBA00035686"/>
    </source>
</evidence>
<reference evidence="12 13" key="1">
    <citation type="submission" date="2019-06" db="EMBL/GenBank/DDBJ databases">
        <title>Sequencing the genomes of 1000 actinobacteria strains.</title>
        <authorList>
            <person name="Klenk H.-P."/>
        </authorList>
    </citation>
    <scope>NUCLEOTIDE SEQUENCE [LARGE SCALE GENOMIC DNA]</scope>
    <source>
        <strain evidence="12 13">DSM 18031</strain>
    </source>
</reference>
<gene>
    <name evidence="12" type="ORF">FB466_0188</name>
</gene>
<feature type="transmembrane region" description="Helical" evidence="11">
    <location>
        <begin position="12"/>
        <end position="33"/>
    </location>
</feature>
<comment type="subcellular location">
    <subcellularLocation>
        <location evidence="1">Cell membrane</location>
        <topology evidence="1">Multi-pass membrane protein</topology>
    </subcellularLocation>
</comment>
<feature type="transmembrane region" description="Helical" evidence="11">
    <location>
        <begin position="146"/>
        <end position="167"/>
    </location>
</feature>
<proteinExistence type="predicted"/>
<feature type="transmembrane region" description="Helical" evidence="11">
    <location>
        <begin position="329"/>
        <end position="348"/>
    </location>
</feature>
<dbReference type="AlphaFoldDB" id="A0A543I471"/>
<evidence type="ECO:0000256" key="8">
    <source>
        <dbReference type="ARBA" id="ARBA00023136"/>
    </source>
</evidence>
<comment type="caution">
    <text evidence="12">The sequence shown here is derived from an EMBL/GenBank/DDBJ whole genome shotgun (WGS) entry which is preliminary data.</text>
</comment>
<keyword evidence="5" id="KW-0762">Sugar transport</keyword>
<evidence type="ECO:0000256" key="4">
    <source>
        <dbReference type="ARBA" id="ARBA00022519"/>
    </source>
</evidence>
<dbReference type="RefSeq" id="WP_141915118.1">
    <property type="nucleotide sequence ID" value="NZ_BAAAYS010000013.1"/>
</dbReference>
<evidence type="ECO:0000256" key="2">
    <source>
        <dbReference type="ARBA" id="ARBA00022448"/>
    </source>
</evidence>
<feature type="transmembrane region" description="Helical" evidence="11">
    <location>
        <begin position="204"/>
        <end position="219"/>
    </location>
</feature>
<evidence type="ECO:0000256" key="11">
    <source>
        <dbReference type="SAM" id="Phobius"/>
    </source>
</evidence>
<keyword evidence="2" id="KW-0813">Transport</keyword>
<keyword evidence="6 11" id="KW-0812">Transmembrane</keyword>
<evidence type="ECO:0000256" key="5">
    <source>
        <dbReference type="ARBA" id="ARBA00022597"/>
    </source>
</evidence>
<organism evidence="12 13">
    <name type="scientific">Klugiella xanthotipulae</name>
    <dbReference type="NCBI Taxonomy" id="244735"/>
    <lineage>
        <taxon>Bacteria</taxon>
        <taxon>Bacillati</taxon>
        <taxon>Actinomycetota</taxon>
        <taxon>Actinomycetes</taxon>
        <taxon>Micrococcales</taxon>
        <taxon>Microbacteriaceae</taxon>
        <taxon>Klugiella</taxon>
    </lineage>
</organism>
<feature type="transmembrane region" description="Helical" evidence="11">
    <location>
        <begin position="249"/>
        <end position="267"/>
    </location>
</feature>
<dbReference type="CDD" id="cd06579">
    <property type="entry name" value="TM_PBP1_transp_AraH_like"/>
    <property type="match status" value="1"/>
</dbReference>
<keyword evidence="13" id="KW-1185">Reference proteome</keyword>